<sequence>MAGGLFQGDIHGFIWGGGHDSLVGEPVYYGAGFLAGNSCPQGPHVKPTKGHRFFN</sequence>
<reference evidence="1 2" key="1">
    <citation type="submission" date="2021-03" db="EMBL/GenBank/DDBJ databases">
        <title>Antimicrobial resistance genes in bacteria isolated from Japanese honey, and their potential for conferring macrolide and lincosamide resistance in the American foulbrood pathogen Paenibacillus larvae.</title>
        <authorList>
            <person name="Okamoto M."/>
            <person name="Kumagai M."/>
            <person name="Kanamori H."/>
            <person name="Takamatsu D."/>
        </authorList>
    </citation>
    <scope>NUCLEOTIDE SEQUENCE [LARGE SCALE GENOMIC DNA]</scope>
    <source>
        <strain evidence="1 2">J8TS2</strain>
    </source>
</reference>
<dbReference type="EMBL" id="BORB01000094">
    <property type="protein sequence ID" value="GIN59995.1"/>
    <property type="molecule type" value="Genomic_DNA"/>
</dbReference>
<keyword evidence="2" id="KW-1185">Reference proteome</keyword>
<comment type="caution">
    <text evidence="1">The sequence shown here is derived from an EMBL/GenBank/DDBJ whole genome shotgun (WGS) entry which is preliminary data.</text>
</comment>
<evidence type="ECO:0000313" key="1">
    <source>
        <dbReference type="EMBL" id="GIN59995.1"/>
    </source>
</evidence>
<name>A0ABQ4KPY5_9BACI</name>
<dbReference type="Proteomes" id="UP000679950">
    <property type="component" value="Unassembled WGS sequence"/>
</dbReference>
<protein>
    <submittedName>
        <fullName evidence="1">Uncharacterized protein</fullName>
    </submittedName>
</protein>
<evidence type="ECO:0000313" key="2">
    <source>
        <dbReference type="Proteomes" id="UP000679950"/>
    </source>
</evidence>
<accession>A0ABQ4KPY5</accession>
<proteinExistence type="predicted"/>
<gene>
    <name evidence="1" type="ORF">J8TS2_43140</name>
</gene>
<organism evidence="1 2">
    <name type="scientific">Lederbergia ruris</name>
    <dbReference type="NCBI Taxonomy" id="217495"/>
    <lineage>
        <taxon>Bacteria</taxon>
        <taxon>Bacillati</taxon>
        <taxon>Bacillota</taxon>
        <taxon>Bacilli</taxon>
        <taxon>Bacillales</taxon>
        <taxon>Bacillaceae</taxon>
        <taxon>Lederbergia</taxon>
    </lineage>
</organism>